<dbReference type="GeneID" id="115807192"/>
<dbReference type="GO" id="GO:0000492">
    <property type="term" value="P:box C/D snoRNP assembly"/>
    <property type="evidence" value="ECO:0007669"/>
    <property type="project" value="InterPro"/>
</dbReference>
<dbReference type="GO" id="GO:0062064">
    <property type="term" value="F:box C/D methylation guide snoRNP complex binding"/>
    <property type="evidence" value="ECO:0007669"/>
    <property type="project" value="TreeGrafter"/>
</dbReference>
<name>A0A6J2UW67_CHACN</name>
<feature type="region of interest" description="Disordered" evidence="1">
    <location>
        <begin position="102"/>
        <end position="130"/>
    </location>
</feature>
<evidence type="ECO:0000313" key="2">
    <source>
        <dbReference type="Proteomes" id="UP000504632"/>
    </source>
</evidence>
<dbReference type="RefSeq" id="XP_030623953.1">
    <property type="nucleotide sequence ID" value="XM_030768093.1"/>
</dbReference>
<dbReference type="Proteomes" id="UP000504632">
    <property type="component" value="Chromosome 1"/>
</dbReference>
<dbReference type="PANTHER" id="PTHR28674">
    <property type="entry name" value="SIMILAR TO DNA SEGMENT, CHR 10, WAYNE STATE UNIVERSITY 102,-EXPRESSED"/>
    <property type="match status" value="1"/>
</dbReference>
<dbReference type="InParanoid" id="A0A6J2UW67"/>
<dbReference type="CTD" id="121053"/>
<gene>
    <name evidence="3" type="primary">nopchap1</name>
</gene>
<organism evidence="2 3">
    <name type="scientific">Chanos chanos</name>
    <name type="common">Milkfish</name>
    <name type="synonym">Mugil chanos</name>
    <dbReference type="NCBI Taxonomy" id="29144"/>
    <lineage>
        <taxon>Eukaryota</taxon>
        <taxon>Metazoa</taxon>
        <taxon>Chordata</taxon>
        <taxon>Craniata</taxon>
        <taxon>Vertebrata</taxon>
        <taxon>Euteleostomi</taxon>
        <taxon>Actinopterygii</taxon>
        <taxon>Neopterygii</taxon>
        <taxon>Teleostei</taxon>
        <taxon>Ostariophysi</taxon>
        <taxon>Gonorynchiformes</taxon>
        <taxon>Chanidae</taxon>
        <taxon>Chanos</taxon>
    </lineage>
</organism>
<sequence>MAEEPGKVKKNSQDLLTCGNGVGFHEKLVLKSQVANGASSLQTTKLPRSNVLDRLQRFLPQIAQANESLRQQMESAPAGHFDIECVEETGKVIEMDVALVEMEDSGSDTEEVEDSSEEEDDEITVETLKLPGNKKRKANIQVVKSEGV</sequence>
<dbReference type="InterPro" id="IPR027921">
    <property type="entry name" value="NOPCHAP1"/>
</dbReference>
<keyword evidence="2" id="KW-1185">Reference proteome</keyword>
<dbReference type="AlphaFoldDB" id="A0A6J2UW67"/>
<accession>A0A6J2UW67</accession>
<dbReference type="PANTHER" id="PTHR28674:SF1">
    <property type="entry name" value="NOP PROTEIN CHAPERONE 1"/>
    <property type="match status" value="1"/>
</dbReference>
<feature type="compositionally biased region" description="Acidic residues" evidence="1">
    <location>
        <begin position="102"/>
        <end position="124"/>
    </location>
</feature>
<protein>
    <submittedName>
        <fullName evidence="3">NOP protein chaperone 1</fullName>
    </submittedName>
</protein>
<evidence type="ECO:0000256" key="1">
    <source>
        <dbReference type="SAM" id="MobiDB-lite"/>
    </source>
</evidence>
<proteinExistence type="predicted"/>
<dbReference type="OrthoDB" id="1112980at2759"/>
<reference evidence="3" key="1">
    <citation type="submission" date="2025-08" db="UniProtKB">
        <authorList>
            <consortium name="RefSeq"/>
        </authorList>
    </citation>
    <scope>IDENTIFICATION</scope>
</reference>
<dbReference type="Pfam" id="PF15370">
    <property type="entry name" value="NOPCHAP1"/>
    <property type="match status" value="1"/>
</dbReference>
<evidence type="ECO:0000313" key="3">
    <source>
        <dbReference type="RefSeq" id="XP_030623953.1"/>
    </source>
</evidence>